<dbReference type="GO" id="GO:0016020">
    <property type="term" value="C:membrane"/>
    <property type="evidence" value="ECO:0007669"/>
    <property type="project" value="InterPro"/>
</dbReference>
<feature type="transmembrane region" description="Helical" evidence="1">
    <location>
        <begin position="160"/>
        <end position="177"/>
    </location>
</feature>
<feature type="transmembrane region" description="Helical" evidence="1">
    <location>
        <begin position="6"/>
        <end position="24"/>
    </location>
</feature>
<dbReference type="Proteomes" id="UP000317365">
    <property type="component" value="Chromosome"/>
</dbReference>
<name>A0A515EUX5_9BURK</name>
<dbReference type="InterPro" id="IPR000620">
    <property type="entry name" value="EamA_dom"/>
</dbReference>
<feature type="domain" description="EamA" evidence="2">
    <location>
        <begin position="159"/>
        <end position="296"/>
    </location>
</feature>
<organism evidence="3 4">
    <name type="scientific">Rhodoferax aquaticus</name>
    <dbReference type="NCBI Taxonomy" id="2527691"/>
    <lineage>
        <taxon>Bacteria</taxon>
        <taxon>Pseudomonadati</taxon>
        <taxon>Pseudomonadota</taxon>
        <taxon>Betaproteobacteria</taxon>
        <taxon>Burkholderiales</taxon>
        <taxon>Comamonadaceae</taxon>
        <taxon>Rhodoferax</taxon>
    </lineage>
</organism>
<keyword evidence="1" id="KW-0472">Membrane</keyword>
<dbReference type="PANTHER" id="PTHR22911:SF137">
    <property type="entry name" value="SOLUTE CARRIER FAMILY 35 MEMBER G2-RELATED"/>
    <property type="match status" value="1"/>
</dbReference>
<gene>
    <name evidence="3" type="ORF">EXZ61_20865</name>
</gene>
<feature type="transmembrane region" description="Helical" evidence="1">
    <location>
        <begin position="189"/>
        <end position="211"/>
    </location>
</feature>
<feature type="domain" description="EamA" evidence="2">
    <location>
        <begin position="6"/>
        <end position="134"/>
    </location>
</feature>
<keyword evidence="4" id="KW-1185">Reference proteome</keyword>
<evidence type="ECO:0000313" key="4">
    <source>
        <dbReference type="Proteomes" id="UP000317365"/>
    </source>
</evidence>
<feature type="transmembrane region" description="Helical" evidence="1">
    <location>
        <begin position="251"/>
        <end position="271"/>
    </location>
</feature>
<feature type="transmembrane region" description="Helical" evidence="1">
    <location>
        <begin position="223"/>
        <end position="245"/>
    </location>
</feature>
<feature type="transmembrane region" description="Helical" evidence="1">
    <location>
        <begin position="65"/>
        <end position="85"/>
    </location>
</feature>
<proteinExistence type="predicted"/>
<accession>A0A515EUX5</accession>
<feature type="transmembrane region" description="Helical" evidence="1">
    <location>
        <begin position="36"/>
        <end position="53"/>
    </location>
</feature>
<dbReference type="Pfam" id="PF00892">
    <property type="entry name" value="EamA"/>
    <property type="match status" value="2"/>
</dbReference>
<dbReference type="AlphaFoldDB" id="A0A515EUX5"/>
<dbReference type="SUPFAM" id="SSF103481">
    <property type="entry name" value="Multidrug resistance efflux transporter EmrE"/>
    <property type="match status" value="2"/>
</dbReference>
<dbReference type="EMBL" id="CP036282">
    <property type="protein sequence ID" value="QDL56409.1"/>
    <property type="molecule type" value="Genomic_DNA"/>
</dbReference>
<evidence type="ECO:0000259" key="2">
    <source>
        <dbReference type="Pfam" id="PF00892"/>
    </source>
</evidence>
<feature type="transmembrane region" description="Helical" evidence="1">
    <location>
        <begin position="120"/>
        <end position="139"/>
    </location>
</feature>
<dbReference type="RefSeq" id="WP_142813844.1">
    <property type="nucleotide sequence ID" value="NZ_CP036282.1"/>
</dbReference>
<sequence>MLNAHDLFALGAAACWAMGAMLSVEPSRHLGAFAFTRLRMLLVSIMLWSVVAYTGGWRTLPLESVGWVGLSGLVGIFVGDTAMFAAMNRLGPRRSGVLFATHAVFSALLGFWLLNERMSVQATIGAGLTVAGVMSAIVLGRRKEETHDWEADRGHVGAGVALGLLAAFCQALSSLLVKPVLQGAVDPVAASAVRVSVACAAQFVLLWSGFAASRPQAAPTLRVVGLTAINGFLAMGVGMTLVLLALKGGDLGMVAVLSSVSPVLVLPLLWLRVGRPPAPGAWLGAALTVLGTALVLLR</sequence>
<reference evidence="4" key="2">
    <citation type="journal article" date="2020" name="Int. J. Syst. Evol. Microbiol.">
        <title>Genomic insights into a novel species Rhodoferax aquaticus sp. nov., isolated from freshwater.</title>
        <authorList>
            <person name="Li T."/>
            <person name="Zhuo Y."/>
            <person name="Jin C.Z."/>
            <person name="Wu X."/>
            <person name="Ko S.R."/>
            <person name="Jin F.J."/>
            <person name="Ahn C.Y."/>
            <person name="Oh H.M."/>
            <person name="Lee H.G."/>
            <person name="Jin L."/>
        </authorList>
    </citation>
    <scope>NUCLEOTIDE SEQUENCE [LARGE SCALE GENOMIC DNA]</scope>
    <source>
        <strain evidence="4">Gr-4</strain>
    </source>
</reference>
<protein>
    <submittedName>
        <fullName evidence="3">DMT family transporter</fullName>
    </submittedName>
</protein>
<evidence type="ECO:0000313" key="3">
    <source>
        <dbReference type="EMBL" id="QDL56409.1"/>
    </source>
</evidence>
<feature type="transmembrane region" description="Helical" evidence="1">
    <location>
        <begin position="278"/>
        <end position="297"/>
    </location>
</feature>
<evidence type="ECO:0000256" key="1">
    <source>
        <dbReference type="SAM" id="Phobius"/>
    </source>
</evidence>
<reference evidence="4" key="1">
    <citation type="submission" date="2019-02" db="EMBL/GenBank/DDBJ databases">
        <title>Complete genome sequence of Rhodoferax sp. Gr-4.</title>
        <authorList>
            <person name="Jin L."/>
        </authorList>
    </citation>
    <scope>NUCLEOTIDE SEQUENCE [LARGE SCALE GENOMIC DNA]</scope>
    <source>
        <strain evidence="4">Gr-4</strain>
    </source>
</reference>
<keyword evidence="1" id="KW-1133">Transmembrane helix</keyword>
<dbReference type="PANTHER" id="PTHR22911">
    <property type="entry name" value="ACYL-MALONYL CONDENSING ENZYME-RELATED"/>
    <property type="match status" value="1"/>
</dbReference>
<dbReference type="KEGG" id="rhg:EXZ61_20865"/>
<keyword evidence="1" id="KW-0812">Transmembrane</keyword>
<dbReference type="InterPro" id="IPR037185">
    <property type="entry name" value="EmrE-like"/>
</dbReference>
<feature type="transmembrane region" description="Helical" evidence="1">
    <location>
        <begin position="97"/>
        <end position="114"/>
    </location>
</feature>